<dbReference type="GO" id="GO:0004553">
    <property type="term" value="F:hydrolase activity, hydrolyzing O-glycosyl compounds"/>
    <property type="evidence" value="ECO:0007669"/>
    <property type="project" value="TreeGrafter"/>
</dbReference>
<protein>
    <submittedName>
        <fullName evidence="2">Abhydrolase domain-containing protein 10, mitochondrial</fullName>
    </submittedName>
</protein>
<evidence type="ECO:0000256" key="1">
    <source>
        <dbReference type="ARBA" id="ARBA00022801"/>
    </source>
</evidence>
<dbReference type="PANTHER" id="PTHR16138:SF7">
    <property type="entry name" value="PALMITOYL-PROTEIN THIOESTERASE ABHD10, MITOCHONDRIAL"/>
    <property type="match status" value="1"/>
</dbReference>
<dbReference type="OrthoDB" id="408373at2759"/>
<reference evidence="2 3" key="2">
    <citation type="submission" date="2019-01" db="EMBL/GenBank/DDBJ databases">
        <title>The decoding of complex shrimp genome reveals the adaptation for benthos swimmer, frequently molting mechanism and breeding impact on genome.</title>
        <authorList>
            <person name="Sun Y."/>
            <person name="Gao Y."/>
            <person name="Yu Y."/>
        </authorList>
    </citation>
    <scope>NUCLEOTIDE SEQUENCE [LARGE SCALE GENOMIC DNA]</scope>
    <source>
        <tissue evidence="2">Muscle</tissue>
    </source>
</reference>
<dbReference type="InterPro" id="IPR029058">
    <property type="entry name" value="AB_hydrolase_fold"/>
</dbReference>
<dbReference type="STRING" id="6689.A0A3R7M9S9"/>
<dbReference type="AlphaFoldDB" id="A0A3R7M9S9"/>
<comment type="caution">
    <text evidence="2">The sequence shown here is derived from an EMBL/GenBank/DDBJ whole genome shotgun (WGS) entry which is preliminary data.</text>
</comment>
<dbReference type="PANTHER" id="PTHR16138">
    <property type="entry name" value="MYCOPHENOLIC ACID ACYL-GLUCURONIDE ESTERASE, MITOCHONDRIAL"/>
    <property type="match status" value="1"/>
</dbReference>
<organism evidence="2 3">
    <name type="scientific">Penaeus vannamei</name>
    <name type="common">Whiteleg shrimp</name>
    <name type="synonym">Litopenaeus vannamei</name>
    <dbReference type="NCBI Taxonomy" id="6689"/>
    <lineage>
        <taxon>Eukaryota</taxon>
        <taxon>Metazoa</taxon>
        <taxon>Ecdysozoa</taxon>
        <taxon>Arthropoda</taxon>
        <taxon>Crustacea</taxon>
        <taxon>Multicrustacea</taxon>
        <taxon>Malacostraca</taxon>
        <taxon>Eumalacostraca</taxon>
        <taxon>Eucarida</taxon>
        <taxon>Decapoda</taxon>
        <taxon>Dendrobranchiata</taxon>
        <taxon>Penaeoidea</taxon>
        <taxon>Penaeidae</taxon>
        <taxon>Penaeus</taxon>
    </lineage>
</organism>
<dbReference type="SUPFAM" id="SSF53474">
    <property type="entry name" value="alpha/beta-Hydrolases"/>
    <property type="match status" value="1"/>
</dbReference>
<keyword evidence="3" id="KW-1185">Reference proteome</keyword>
<dbReference type="InterPro" id="IPR052382">
    <property type="entry name" value="ABHD10_acyl-thioesterase"/>
</dbReference>
<dbReference type="Proteomes" id="UP000283509">
    <property type="component" value="Unassembled WGS sequence"/>
</dbReference>
<accession>A0A3R7M9S9</accession>
<evidence type="ECO:0000313" key="3">
    <source>
        <dbReference type="Proteomes" id="UP000283509"/>
    </source>
</evidence>
<dbReference type="EMBL" id="QCYY01001598">
    <property type="protein sequence ID" value="ROT76872.1"/>
    <property type="molecule type" value="Genomic_DNA"/>
</dbReference>
<evidence type="ECO:0000313" key="2">
    <source>
        <dbReference type="EMBL" id="ROT76872.1"/>
    </source>
</evidence>
<sequence>MGGWIASCLAKRYPEKVCGLLLLAPSINFSDYYIQRLRKNAPPELLEVLEKGESFEYNDPKYGPYPLSLRVFQEMIPYELPLEEDGGYPVCCPVRIIHGTEDTYSPYMNSLKLLTGFETKDVQLTYIKGTGHHLDDPDSLDMIYKTILSMMSILQSKL</sequence>
<dbReference type="Gene3D" id="3.40.50.1820">
    <property type="entry name" value="alpha/beta hydrolase"/>
    <property type="match status" value="1"/>
</dbReference>
<name>A0A3R7M9S9_PENVA</name>
<proteinExistence type="predicted"/>
<gene>
    <name evidence="2" type="ORF">C7M84_004510</name>
</gene>
<keyword evidence="1 2" id="KW-0378">Hydrolase</keyword>
<reference evidence="2 3" key="1">
    <citation type="submission" date="2018-04" db="EMBL/GenBank/DDBJ databases">
        <authorList>
            <person name="Zhang X."/>
            <person name="Yuan J."/>
            <person name="Li F."/>
            <person name="Xiang J."/>
        </authorList>
    </citation>
    <scope>NUCLEOTIDE SEQUENCE [LARGE SCALE GENOMIC DNA]</scope>
    <source>
        <tissue evidence="2">Muscle</tissue>
    </source>
</reference>